<dbReference type="EMBL" id="JADNRY010000009">
    <property type="protein sequence ID" value="KAF9075404.1"/>
    <property type="molecule type" value="Genomic_DNA"/>
</dbReference>
<comment type="caution">
    <text evidence="2">The sequence shown here is derived from an EMBL/GenBank/DDBJ whole genome shotgun (WGS) entry which is preliminary data.</text>
</comment>
<accession>A0A9P5PZD0</accession>
<organism evidence="2 3">
    <name type="scientific">Rhodocollybia butyracea</name>
    <dbReference type="NCBI Taxonomy" id="206335"/>
    <lineage>
        <taxon>Eukaryota</taxon>
        <taxon>Fungi</taxon>
        <taxon>Dikarya</taxon>
        <taxon>Basidiomycota</taxon>
        <taxon>Agaricomycotina</taxon>
        <taxon>Agaricomycetes</taxon>
        <taxon>Agaricomycetidae</taxon>
        <taxon>Agaricales</taxon>
        <taxon>Marasmiineae</taxon>
        <taxon>Omphalotaceae</taxon>
        <taxon>Rhodocollybia</taxon>
    </lineage>
</organism>
<feature type="region of interest" description="Disordered" evidence="1">
    <location>
        <begin position="1"/>
        <end position="21"/>
    </location>
</feature>
<dbReference type="Proteomes" id="UP000772434">
    <property type="component" value="Unassembled WGS sequence"/>
</dbReference>
<dbReference type="AlphaFoldDB" id="A0A9P5PZD0"/>
<gene>
    <name evidence="2" type="ORF">BDP27DRAFT_1030730</name>
</gene>
<evidence type="ECO:0000313" key="2">
    <source>
        <dbReference type="EMBL" id="KAF9075404.1"/>
    </source>
</evidence>
<sequence length="232" mass="26795">MDKISSSRARRLKPSRMQLSHHSSLLTRLRNRELFDEEETNQMQEEIKEVERTLRQIESKDVNELSISSNNRYTILKEHPALCHASLAPVYRLPAEIFSEIYHIILAIAHDSFPRPTEQLDPTRALISLAHVCSFWRKTCFFTVTLWCDIRIPSLFRNAGNARLVEMHLQYSGSSPLDIQIHNSGSKSNQTTANAILEGLFLNHERWRKIAIVGKNSWTELHSVCSRIYNAV</sequence>
<evidence type="ECO:0008006" key="4">
    <source>
        <dbReference type="Google" id="ProtNLM"/>
    </source>
</evidence>
<protein>
    <recommendedName>
        <fullName evidence="4">F-box domain-containing protein</fullName>
    </recommendedName>
</protein>
<evidence type="ECO:0000313" key="3">
    <source>
        <dbReference type="Proteomes" id="UP000772434"/>
    </source>
</evidence>
<keyword evidence="3" id="KW-1185">Reference proteome</keyword>
<reference evidence="2" key="1">
    <citation type="submission" date="2020-11" db="EMBL/GenBank/DDBJ databases">
        <authorList>
            <consortium name="DOE Joint Genome Institute"/>
            <person name="Ahrendt S."/>
            <person name="Riley R."/>
            <person name="Andreopoulos W."/>
            <person name="Labutti K."/>
            <person name="Pangilinan J."/>
            <person name="Ruiz-Duenas F.J."/>
            <person name="Barrasa J.M."/>
            <person name="Sanchez-Garcia M."/>
            <person name="Camarero S."/>
            <person name="Miyauchi S."/>
            <person name="Serrano A."/>
            <person name="Linde D."/>
            <person name="Babiker R."/>
            <person name="Drula E."/>
            <person name="Ayuso-Fernandez I."/>
            <person name="Pacheco R."/>
            <person name="Padilla G."/>
            <person name="Ferreira P."/>
            <person name="Barriuso J."/>
            <person name="Kellner H."/>
            <person name="Castanera R."/>
            <person name="Alfaro M."/>
            <person name="Ramirez L."/>
            <person name="Pisabarro A.G."/>
            <person name="Kuo A."/>
            <person name="Tritt A."/>
            <person name="Lipzen A."/>
            <person name="He G."/>
            <person name="Yan M."/>
            <person name="Ng V."/>
            <person name="Cullen D."/>
            <person name="Martin F."/>
            <person name="Rosso M.-N."/>
            <person name="Henrissat B."/>
            <person name="Hibbett D."/>
            <person name="Martinez A.T."/>
            <person name="Grigoriev I.V."/>
        </authorList>
    </citation>
    <scope>NUCLEOTIDE SEQUENCE</scope>
    <source>
        <strain evidence="2">AH 40177</strain>
    </source>
</reference>
<name>A0A9P5PZD0_9AGAR</name>
<evidence type="ECO:0000256" key="1">
    <source>
        <dbReference type="SAM" id="MobiDB-lite"/>
    </source>
</evidence>
<dbReference type="OrthoDB" id="2269034at2759"/>
<proteinExistence type="predicted"/>